<reference evidence="16 17" key="1">
    <citation type="submission" date="2019-06" db="EMBL/GenBank/DDBJ databases">
        <title>Genome analyses of bacteria isolated from kimchi.</title>
        <authorList>
            <person name="Lee S."/>
            <person name="Ahn S."/>
            <person name="Roh S."/>
        </authorList>
    </citation>
    <scope>NUCLEOTIDE SEQUENCE [LARGE SCALE GENOMIC DNA]</scope>
    <source>
        <strain evidence="16 17">CBA4606</strain>
    </source>
</reference>
<evidence type="ECO:0000256" key="7">
    <source>
        <dbReference type="ARBA" id="ARBA00022741"/>
    </source>
</evidence>
<protein>
    <recommendedName>
        <fullName evidence="3">histidine kinase</fullName>
        <ecNumber evidence="3">2.7.13.3</ecNumber>
    </recommendedName>
</protein>
<evidence type="ECO:0000256" key="9">
    <source>
        <dbReference type="ARBA" id="ARBA00022840"/>
    </source>
</evidence>
<dbReference type="InterPro" id="IPR050428">
    <property type="entry name" value="TCS_sensor_his_kinase"/>
</dbReference>
<evidence type="ECO:0000256" key="5">
    <source>
        <dbReference type="ARBA" id="ARBA00022679"/>
    </source>
</evidence>
<dbReference type="KEGG" id="paur:FGL86_03705"/>
<dbReference type="Proteomes" id="UP000321272">
    <property type="component" value="Chromosome"/>
</dbReference>
<dbReference type="InterPro" id="IPR003594">
    <property type="entry name" value="HATPase_dom"/>
</dbReference>
<evidence type="ECO:0000256" key="4">
    <source>
        <dbReference type="ARBA" id="ARBA00022553"/>
    </source>
</evidence>
<dbReference type="GO" id="GO:0000155">
    <property type="term" value="F:phosphorelay sensor kinase activity"/>
    <property type="evidence" value="ECO:0007669"/>
    <property type="project" value="InterPro"/>
</dbReference>
<organism evidence="16 17">
    <name type="scientific">Pistricoccus aurantiacus</name>
    <dbReference type="NCBI Taxonomy" id="1883414"/>
    <lineage>
        <taxon>Bacteria</taxon>
        <taxon>Pseudomonadati</taxon>
        <taxon>Pseudomonadota</taxon>
        <taxon>Gammaproteobacteria</taxon>
        <taxon>Oceanospirillales</taxon>
        <taxon>Halomonadaceae</taxon>
        <taxon>Pistricoccus</taxon>
    </lineage>
</organism>
<feature type="transmembrane region" description="Helical" evidence="13">
    <location>
        <begin position="144"/>
        <end position="168"/>
    </location>
</feature>
<evidence type="ECO:0000313" key="17">
    <source>
        <dbReference type="Proteomes" id="UP000321272"/>
    </source>
</evidence>
<dbReference type="SMART" id="SM00387">
    <property type="entry name" value="HATPase_c"/>
    <property type="match status" value="1"/>
</dbReference>
<keyword evidence="11" id="KW-0902">Two-component regulatory system</keyword>
<evidence type="ECO:0000256" key="11">
    <source>
        <dbReference type="ARBA" id="ARBA00023012"/>
    </source>
</evidence>
<dbReference type="InterPro" id="IPR013727">
    <property type="entry name" value="2CSK_N"/>
</dbReference>
<dbReference type="PRINTS" id="PR00344">
    <property type="entry name" value="BCTRLSENSOR"/>
</dbReference>
<evidence type="ECO:0000256" key="8">
    <source>
        <dbReference type="ARBA" id="ARBA00022777"/>
    </source>
</evidence>
<dbReference type="PANTHER" id="PTHR45436">
    <property type="entry name" value="SENSOR HISTIDINE KINASE YKOH"/>
    <property type="match status" value="1"/>
</dbReference>
<evidence type="ECO:0000259" key="14">
    <source>
        <dbReference type="PROSITE" id="PS50109"/>
    </source>
</evidence>
<dbReference type="InterPro" id="IPR036890">
    <property type="entry name" value="HATPase_C_sf"/>
</dbReference>
<evidence type="ECO:0000313" key="16">
    <source>
        <dbReference type="EMBL" id="QEA38264.1"/>
    </source>
</evidence>
<dbReference type="PANTHER" id="PTHR45436:SF14">
    <property type="entry name" value="SENSOR PROTEIN QSEC"/>
    <property type="match status" value="1"/>
</dbReference>
<dbReference type="Pfam" id="PF08521">
    <property type="entry name" value="2CSK_N"/>
    <property type="match status" value="1"/>
</dbReference>
<dbReference type="Pfam" id="PF00512">
    <property type="entry name" value="HisKA"/>
    <property type="match status" value="1"/>
</dbReference>
<dbReference type="InterPro" id="IPR004358">
    <property type="entry name" value="Sig_transdc_His_kin-like_C"/>
</dbReference>
<dbReference type="CDD" id="cd00075">
    <property type="entry name" value="HATPase"/>
    <property type="match status" value="1"/>
</dbReference>
<dbReference type="SUPFAM" id="SSF47384">
    <property type="entry name" value="Homodimeric domain of signal transducing histidine kinase"/>
    <property type="match status" value="1"/>
</dbReference>
<evidence type="ECO:0000256" key="12">
    <source>
        <dbReference type="ARBA" id="ARBA00023136"/>
    </source>
</evidence>
<comment type="subcellular location">
    <subcellularLocation>
        <location evidence="2">Membrane</location>
        <topology evidence="2">Multi-pass membrane protein</topology>
    </subcellularLocation>
</comment>
<dbReference type="GO" id="GO:0005886">
    <property type="term" value="C:plasma membrane"/>
    <property type="evidence" value="ECO:0007669"/>
    <property type="project" value="TreeGrafter"/>
</dbReference>
<evidence type="ECO:0000256" key="1">
    <source>
        <dbReference type="ARBA" id="ARBA00000085"/>
    </source>
</evidence>
<evidence type="ECO:0000256" key="10">
    <source>
        <dbReference type="ARBA" id="ARBA00022989"/>
    </source>
</evidence>
<dbReference type="InterPro" id="IPR003661">
    <property type="entry name" value="HisK_dim/P_dom"/>
</dbReference>
<feature type="domain" description="Histidine kinase" evidence="14">
    <location>
        <begin position="228"/>
        <end position="434"/>
    </location>
</feature>
<accession>A0A5B8SPZ4</accession>
<dbReference type="EMBL" id="CP042382">
    <property type="protein sequence ID" value="QEA38264.1"/>
    <property type="molecule type" value="Genomic_DNA"/>
</dbReference>
<keyword evidence="5" id="KW-0808">Transferase</keyword>
<dbReference type="CDD" id="cd00082">
    <property type="entry name" value="HisKA"/>
    <property type="match status" value="1"/>
</dbReference>
<keyword evidence="10 13" id="KW-1133">Transmembrane helix</keyword>
<dbReference type="Gene3D" id="1.10.287.130">
    <property type="match status" value="1"/>
</dbReference>
<keyword evidence="7" id="KW-0547">Nucleotide-binding</keyword>
<dbReference type="EC" id="2.7.13.3" evidence="3"/>
<evidence type="ECO:0000256" key="6">
    <source>
        <dbReference type="ARBA" id="ARBA00022692"/>
    </source>
</evidence>
<dbReference type="SUPFAM" id="SSF55874">
    <property type="entry name" value="ATPase domain of HSP90 chaperone/DNA topoisomerase II/histidine kinase"/>
    <property type="match status" value="1"/>
</dbReference>
<dbReference type="PROSITE" id="PS50885">
    <property type="entry name" value="HAMP"/>
    <property type="match status" value="1"/>
</dbReference>
<dbReference type="SMART" id="SM00304">
    <property type="entry name" value="HAMP"/>
    <property type="match status" value="1"/>
</dbReference>
<keyword evidence="17" id="KW-1185">Reference proteome</keyword>
<dbReference type="GO" id="GO:0005524">
    <property type="term" value="F:ATP binding"/>
    <property type="evidence" value="ECO:0007669"/>
    <property type="project" value="UniProtKB-KW"/>
</dbReference>
<keyword evidence="8" id="KW-0418">Kinase</keyword>
<dbReference type="Gene3D" id="3.30.565.10">
    <property type="entry name" value="Histidine kinase-like ATPase, C-terminal domain"/>
    <property type="match status" value="1"/>
</dbReference>
<evidence type="ECO:0000256" key="2">
    <source>
        <dbReference type="ARBA" id="ARBA00004141"/>
    </source>
</evidence>
<evidence type="ECO:0000256" key="3">
    <source>
        <dbReference type="ARBA" id="ARBA00012438"/>
    </source>
</evidence>
<sequence length="434" mass="47175">MKLRTRLLLTLGLTLVLLWGVAAAWLMQDLHREVEKTLDHRLAQSARMVAGLMEQLPPDTWTTARRNFSIPATQGLACQVIAPGGKVIARTHVELDQLLSSDRPGYAYRDMDGATWRVFTLRRSGLTITTADRLGERNRLLRDVITVAAVPFVVALLGSLVAIWLGVLRGLRPLARLQEGLRRRNPEDLAPLPVQGLPGELHPLIQAFNDLLARIRRTIEREQRFTDDAAHELRTPLTGIKTHLQVARRLEGDAVQQALSQAELGVGRLGSTLDQLLMLARVEGRAGFGAETASSLAEVMALALADCGGAPERFELPATWPSVRLALPRELAVTAMRNLIVNALTHGPGDRPVVLEASCSDQHWITVTVRDAGSGPPQEALAHLAERFWRAGKQQGSGLGLAIVAAIAQRAGGELSFATPAQGGFEARLILPVE</sequence>
<keyword evidence="12 13" id="KW-0472">Membrane</keyword>
<comment type="catalytic activity">
    <reaction evidence="1">
        <text>ATP + protein L-histidine = ADP + protein N-phospho-L-histidine.</text>
        <dbReference type="EC" id="2.7.13.3"/>
    </reaction>
</comment>
<name>A0A5B8SPZ4_9GAMM</name>
<evidence type="ECO:0000256" key="13">
    <source>
        <dbReference type="SAM" id="Phobius"/>
    </source>
</evidence>
<dbReference type="OrthoDB" id="9809766at2"/>
<keyword evidence="4" id="KW-0597">Phosphoprotein</keyword>
<gene>
    <name evidence="16" type="ORF">FGL86_03705</name>
</gene>
<dbReference type="Pfam" id="PF02518">
    <property type="entry name" value="HATPase_c"/>
    <property type="match status" value="1"/>
</dbReference>
<dbReference type="InterPro" id="IPR036097">
    <property type="entry name" value="HisK_dim/P_sf"/>
</dbReference>
<evidence type="ECO:0000259" key="15">
    <source>
        <dbReference type="PROSITE" id="PS50885"/>
    </source>
</evidence>
<dbReference type="RefSeq" id="WP_147183332.1">
    <property type="nucleotide sequence ID" value="NZ_CP042382.1"/>
</dbReference>
<keyword evidence="9" id="KW-0067">ATP-binding</keyword>
<dbReference type="AlphaFoldDB" id="A0A5B8SPZ4"/>
<dbReference type="SMART" id="SM00388">
    <property type="entry name" value="HisKA"/>
    <property type="match status" value="1"/>
</dbReference>
<keyword evidence="6 13" id="KW-0812">Transmembrane</keyword>
<dbReference type="PROSITE" id="PS50109">
    <property type="entry name" value="HIS_KIN"/>
    <property type="match status" value="1"/>
</dbReference>
<proteinExistence type="predicted"/>
<feature type="domain" description="HAMP" evidence="15">
    <location>
        <begin position="168"/>
        <end position="220"/>
    </location>
</feature>
<dbReference type="InterPro" id="IPR003660">
    <property type="entry name" value="HAMP_dom"/>
</dbReference>
<dbReference type="InterPro" id="IPR005467">
    <property type="entry name" value="His_kinase_dom"/>
</dbReference>